<reference evidence="6 7" key="1">
    <citation type="submission" date="2017-08" db="EMBL/GenBank/DDBJ databases">
        <title>Substantial Increase in Enzyme Production by Combined Drug-Resistance Mutations in Paenibacillus agaridevorans.</title>
        <authorList>
            <person name="Tanaka Y."/>
            <person name="Funane K."/>
            <person name="Hosaka T."/>
            <person name="Shiwa Y."/>
            <person name="Fujita N."/>
            <person name="Miyazaki T."/>
            <person name="Yoshikawa H."/>
            <person name="Murakami K."/>
            <person name="Kasahara K."/>
            <person name="Inaoka T."/>
            <person name="Hiraga Y."/>
            <person name="Ochi K."/>
        </authorList>
    </citation>
    <scope>NUCLEOTIDE SEQUENCE [LARGE SCALE GENOMIC DNA]</scope>
    <source>
        <strain evidence="6 7">T-3040</strain>
    </source>
</reference>
<dbReference type="PANTHER" id="PTHR43308:SF5">
    <property type="entry name" value="S-LAYER PROTEIN _ PEPTIDOGLYCAN ENDO-BETA-N-ACETYLGLUCOSAMINIDASE"/>
    <property type="match status" value="1"/>
</dbReference>
<dbReference type="InterPro" id="IPR051465">
    <property type="entry name" value="Cell_Envelope_Struct_Comp"/>
</dbReference>
<dbReference type="SUPFAM" id="SSF51445">
    <property type="entry name" value="(Trans)glycosidases"/>
    <property type="match status" value="1"/>
</dbReference>
<accession>A0A2R5EIR6</accession>
<dbReference type="RefSeq" id="WP_108991778.1">
    <property type="nucleotide sequence ID" value="NZ_BDQX01000047.1"/>
</dbReference>
<feature type="signal peptide" evidence="4">
    <location>
        <begin position="1"/>
        <end position="26"/>
    </location>
</feature>
<dbReference type="SMART" id="SM00560">
    <property type="entry name" value="LamGL"/>
    <property type="match status" value="1"/>
</dbReference>
<feature type="domain" description="SLH" evidence="5">
    <location>
        <begin position="1609"/>
        <end position="1672"/>
    </location>
</feature>
<gene>
    <name evidence="6" type="ORF">PAT3040_01019</name>
</gene>
<dbReference type="Pfam" id="PF00395">
    <property type="entry name" value="SLH"/>
    <property type="match status" value="3"/>
</dbReference>
<evidence type="ECO:0000313" key="6">
    <source>
        <dbReference type="EMBL" id="GBG06492.1"/>
    </source>
</evidence>
<keyword evidence="7" id="KW-1185">Reference proteome</keyword>
<dbReference type="Gene3D" id="2.60.120.260">
    <property type="entry name" value="Galactose-binding domain-like"/>
    <property type="match status" value="1"/>
</dbReference>
<dbReference type="Pfam" id="PF13385">
    <property type="entry name" value="Laminin_G_3"/>
    <property type="match status" value="1"/>
</dbReference>
<protein>
    <recommendedName>
        <fullName evidence="5">SLH domain-containing protein</fullName>
    </recommendedName>
</protein>
<dbReference type="Proteomes" id="UP000245202">
    <property type="component" value="Unassembled WGS sequence"/>
</dbReference>
<evidence type="ECO:0000313" key="7">
    <source>
        <dbReference type="Proteomes" id="UP000245202"/>
    </source>
</evidence>
<proteinExistence type="predicted"/>
<dbReference type="PROSITE" id="PS51272">
    <property type="entry name" value="SLH"/>
    <property type="match status" value="3"/>
</dbReference>
<dbReference type="SUPFAM" id="SSF49785">
    <property type="entry name" value="Galactose-binding domain-like"/>
    <property type="match status" value="1"/>
</dbReference>
<dbReference type="Pfam" id="PF17957">
    <property type="entry name" value="Big_7"/>
    <property type="match status" value="1"/>
</dbReference>
<dbReference type="InterPro" id="IPR013378">
    <property type="entry name" value="InlB-like_B-rpt"/>
</dbReference>
<dbReference type="InterPro" id="IPR017853">
    <property type="entry name" value="GH"/>
</dbReference>
<dbReference type="InterPro" id="IPR001119">
    <property type="entry name" value="SLH_dom"/>
</dbReference>
<dbReference type="InterPro" id="IPR008979">
    <property type="entry name" value="Galactose-bd-like_sf"/>
</dbReference>
<feature type="domain" description="SLH" evidence="5">
    <location>
        <begin position="1746"/>
        <end position="1806"/>
    </location>
</feature>
<dbReference type="Gene3D" id="3.20.20.80">
    <property type="entry name" value="Glycosidases"/>
    <property type="match status" value="1"/>
</dbReference>
<comment type="caution">
    <text evidence="6">The sequence shown here is derived from an EMBL/GenBank/DDBJ whole genome shotgun (WGS) entry which is preliminary data.</text>
</comment>
<evidence type="ECO:0000256" key="2">
    <source>
        <dbReference type="ARBA" id="ARBA00022729"/>
    </source>
</evidence>
<dbReference type="EMBL" id="BDQX01000047">
    <property type="protein sequence ID" value="GBG06492.1"/>
    <property type="molecule type" value="Genomic_DNA"/>
</dbReference>
<evidence type="ECO:0000256" key="3">
    <source>
        <dbReference type="ARBA" id="ARBA00023157"/>
    </source>
</evidence>
<dbReference type="InterPro" id="IPR042229">
    <property type="entry name" value="Listeria/Bacterioides_rpt_sf"/>
</dbReference>
<dbReference type="InterPro" id="IPR013783">
    <property type="entry name" value="Ig-like_fold"/>
</dbReference>
<dbReference type="InterPro" id="IPR006558">
    <property type="entry name" value="LamG-like"/>
</dbReference>
<dbReference type="Gene3D" id="2.60.120.200">
    <property type="match status" value="1"/>
</dbReference>
<dbReference type="InterPro" id="IPR013320">
    <property type="entry name" value="ConA-like_dom_sf"/>
</dbReference>
<organism evidence="6 7">
    <name type="scientific">Paenibacillus agaridevorans</name>
    <dbReference type="NCBI Taxonomy" id="171404"/>
    <lineage>
        <taxon>Bacteria</taxon>
        <taxon>Bacillati</taxon>
        <taxon>Bacillota</taxon>
        <taxon>Bacilli</taxon>
        <taxon>Bacillales</taxon>
        <taxon>Paenibacillaceae</taxon>
        <taxon>Paenibacillus</taxon>
    </lineage>
</organism>
<dbReference type="Gene3D" id="2.60.40.4270">
    <property type="entry name" value="Listeria-Bacteroides repeat domain"/>
    <property type="match status" value="1"/>
</dbReference>
<evidence type="ECO:0000256" key="4">
    <source>
        <dbReference type="SAM" id="SignalP"/>
    </source>
</evidence>
<feature type="chain" id="PRO_5015335051" description="SLH domain-containing protein" evidence="4">
    <location>
        <begin position="27"/>
        <end position="1806"/>
    </location>
</feature>
<dbReference type="Gene3D" id="2.60.40.10">
    <property type="entry name" value="Immunoglobulins"/>
    <property type="match status" value="1"/>
</dbReference>
<keyword evidence="2 4" id="KW-0732">Signal</keyword>
<dbReference type="Pfam" id="PF09479">
    <property type="entry name" value="Flg_new"/>
    <property type="match status" value="1"/>
</dbReference>
<evidence type="ECO:0000259" key="5">
    <source>
        <dbReference type="PROSITE" id="PS51272"/>
    </source>
</evidence>
<feature type="domain" description="SLH" evidence="5">
    <location>
        <begin position="1674"/>
        <end position="1733"/>
    </location>
</feature>
<sequence length="1806" mass="191945">MKKRGLAILLAWMMTVYLLPDYPAAAQQSHLQESPMEVLIADSLSIGSSGSGRVANAPLNGAVTEAGARTWIGNGGFAFTESGGDSYATSIYSLSATAFVPYIPGSSKASVKLEVKPAGAGWSAVGFSGSNAPFPASGQLWALLGETGSYILYADGTANLLAQGTLTNFDAQRYTKLKVEYDAELEEVSLWADGIVLAEGVDLSVLGSFEPDIQYAGFGTDTQTIGGTAFANFLVKEQAANVLPLVIFDSFGADGIARKAGDSLNNSLTEAGNRTWESSYQLSFNGTGNAGFLTVNASGGRFGMVPYEPAGSVSAIEADIRPAGLNGWSAFGFSSEPSALWSYGQVWMSIREDGYYVLFADATRQVLANGTVAGFDAGGYTRLRLELDHVAGTASAWIGGQQVVNEVTVPEHAAFSLNVQYAGVMVDTQTPQVVAFKNFAVYGEALPVPPEYPDNIEQPEESDFPLGVFEDANLYQGSKKNFRNLIADLHGQGFDSIMMANGDVNRDHAMLEATDRYGLGVYLHAAYNLGDYVHYGNADIAEARTVAAGIVDRVADRPSVKGINLSDEPTIDLVQNHDLLSQAFREQDSGLIITTPLIGFDRVGPMFASTTQDVMLIDIYSLAKANRIGNFNMNNYGYPAWNFLSYLREVTKNKPEETPLWIILQAFGTGGERSSRFDIRSPIAEEVRVQNWLAIGEGAKGIFWFLYTSIPGSSLIGMDADPEVREEVVDLVERVKPLRPLLLDAKKDKERFTVQATGGAVPYISTLVSENGEHTYAVAVNMDAEASQQLTIDSTYFTGQLRNLETDQLYPLGSAITFAAGDGQIYEVVPETTNAEPEVILTAPTGGDASPVNGVITLTAAVTDDGTVAEVMYYANGQAIGTGTGPNWSFAWQGATAGSYMLTAIATDNLGAQGESQPVAIMVSGALNELSNPSFEAIAGGSQPAEWMVASGVGLATDEPHTGVMALFAQGALSGTLVSQEVELMPGKEYELSGWIKTDGVKGSGFSLQYRQESPTSNIHETTPIYGTSDWQRKSITFMAPSYATSGKVSVTANVPYGAGKVWIDNISLVPTGREELSDGLELHLSFDEYNNTQTISYDVSGNGRHADLVANDDDLFTPVPTFFSGKVGSNTLFMQGSDHYVEVAPGFGLDAAGSFTIAGWVKPEDSLRAQTIYSDGHGLEIQLAEHQLRGRLKGSGDTEWATIDGGMLSSDTWYHVVATYEPSGGIKLYVNGQLVAEENSYVYNSAADGRHLFGQTPGVAATTYWGLLDDARIYSRALAPREILRLAEVDEHHELRFETNGGNAISAIYVNHGMAVTAPATPVRAGFSFGGWYTDPALTMQHDFGTPLLADLTLFAKWIALPGGYGSGNGTGNGSGAGQEGEGTAAILINGNAVAEGTQEISERAGHKVAKITVSPVQEQALLQAAGQGAEIIITVTENADIVIGQLSGSMIAKLFRQQSAITVEAPVASFTLPAGSLDIAWLGQQLGAADLQEVTVSISVSRTTAEQSALVGQGASAGGFELVAPVVQFNVSASYDGREVSVELMPAYVQYKLDITDLKEGEAPITGVSIGAKGKARHIPTRVATTANGGKQAILSSMSGGMVAVVRHPAVFTDVQGHWSEQEVNGLGSRLVINGNQDGRFMPDSAITRAEFTAIVIRALGLGEPDVVEAQFADVPQQAWYSGAIATAYHYGLINGFAGEGFRPEAEISREQAMTIIARAMAFPGLPVQFVQMAGESGDGDWNLARFADYREVSPWAANRISGLLQASIVEGNSLGNLSPKALLTRAETVAMIGRLLRQTGLIN</sequence>
<dbReference type="PANTHER" id="PTHR43308">
    <property type="entry name" value="OUTER MEMBRANE PROTEIN ALPHA-RELATED"/>
    <property type="match status" value="1"/>
</dbReference>
<name>A0A2R5EIR6_9BACL</name>
<evidence type="ECO:0000256" key="1">
    <source>
        <dbReference type="ARBA" id="ARBA00004196"/>
    </source>
</evidence>
<comment type="subcellular location">
    <subcellularLocation>
        <location evidence="1">Cell envelope</location>
    </subcellularLocation>
</comment>
<dbReference type="GO" id="GO:0030313">
    <property type="term" value="C:cell envelope"/>
    <property type="evidence" value="ECO:0007669"/>
    <property type="project" value="UniProtKB-SubCell"/>
</dbReference>
<dbReference type="SUPFAM" id="SSF49899">
    <property type="entry name" value="Concanavalin A-like lectins/glucanases"/>
    <property type="match status" value="1"/>
</dbReference>
<keyword evidence="3" id="KW-1015">Disulfide bond</keyword>